<keyword evidence="12" id="KW-1185">Reference proteome</keyword>
<dbReference type="InterPro" id="IPR052180">
    <property type="entry name" value="NhaC_Na-H+_Antiporter"/>
</dbReference>
<feature type="transmembrane region" description="Helical" evidence="9">
    <location>
        <begin position="43"/>
        <end position="60"/>
    </location>
</feature>
<feature type="transmembrane region" description="Helical" evidence="9">
    <location>
        <begin position="16"/>
        <end position="37"/>
    </location>
</feature>
<protein>
    <submittedName>
        <fullName evidence="11">Na+/H+ antiporter NhaC family protein</fullName>
    </submittedName>
</protein>
<feature type="transmembrane region" description="Helical" evidence="9">
    <location>
        <begin position="81"/>
        <end position="104"/>
    </location>
</feature>
<name>A0ABT7EC30_9FIRM</name>
<evidence type="ECO:0000256" key="7">
    <source>
        <dbReference type="ARBA" id="ARBA00023136"/>
    </source>
</evidence>
<dbReference type="EMBL" id="JASKYM010000008">
    <property type="protein sequence ID" value="MDK2564494.1"/>
    <property type="molecule type" value="Genomic_DNA"/>
</dbReference>
<evidence type="ECO:0000256" key="4">
    <source>
        <dbReference type="ARBA" id="ARBA00022475"/>
    </source>
</evidence>
<keyword evidence="5 9" id="KW-0812">Transmembrane</keyword>
<comment type="similarity">
    <text evidence="8">Belongs to the NhaC Na(+)/H(+) (TC 2.A.35) antiporter family.</text>
</comment>
<dbReference type="RefSeq" id="WP_284133417.1">
    <property type="nucleotide sequence ID" value="NZ_JASKYM010000008.1"/>
</dbReference>
<evidence type="ECO:0000313" key="11">
    <source>
        <dbReference type="EMBL" id="MDK2564494.1"/>
    </source>
</evidence>
<evidence type="ECO:0000259" key="10">
    <source>
        <dbReference type="Pfam" id="PF03553"/>
    </source>
</evidence>
<evidence type="ECO:0000256" key="2">
    <source>
        <dbReference type="ARBA" id="ARBA00022448"/>
    </source>
</evidence>
<feature type="transmembrane region" description="Helical" evidence="9">
    <location>
        <begin position="417"/>
        <end position="435"/>
    </location>
</feature>
<gene>
    <name evidence="11" type="ORF">QOZ84_13175</name>
</gene>
<dbReference type="InterPro" id="IPR018461">
    <property type="entry name" value="Na/H_Antiport_NhaC-like_C"/>
</dbReference>
<feature type="transmembrane region" description="Helical" evidence="9">
    <location>
        <begin position="201"/>
        <end position="227"/>
    </location>
</feature>
<proteinExistence type="inferred from homology"/>
<sequence length="442" mass="46002">MENMTKTKEKSNNKGSLLALSPILVFLVLFLGSGIITGDFYKMPALTAFVIAAGIAFMINPKESLDTKMEVFCKSAGDSNILIMLVIFLLAGAFGSVAKAMGGVDSTVNLSLSVLPPNLLVPGLFLVVCFISTSMGTSVGTISALTPIALGISEKTGMPLELLVAIIVGGSMVGDNLSMISDTTIAAASTQGCQMKDKVKMNFFVVLPAALISLVIIAVISSGYGTTSAEAGSFEIIKVVPYVAVLVGALAGANVFVLLGGGILFAGAIGIFTNTIDIWGFIGAVSEGMAGMQELCILVLVVGGVIGLIKHNGGIEFILNFITSKIKTATGAKFGIALLASIIDLCTANNTITIITAGPLAKDIGEKYDLDPRKIASMLDIFASCWQGMIPYGAQILTAVGIAGVSSVAIIKYLHYPIFLLIFGIISITIDFSFLKKKKKAN</sequence>
<dbReference type="PANTHER" id="PTHR33451">
    <property type="entry name" value="MALATE-2H(+)/NA(+)-LACTATE ANTIPORTER"/>
    <property type="match status" value="1"/>
</dbReference>
<evidence type="ECO:0000256" key="8">
    <source>
        <dbReference type="ARBA" id="ARBA00038435"/>
    </source>
</evidence>
<dbReference type="PANTHER" id="PTHR33451:SF5">
    <property type="entry name" value="NA+_H+ ANTIPORTER"/>
    <property type="match status" value="1"/>
</dbReference>
<feature type="domain" description="Na+/H+ antiporter NhaC-like C-terminal" evidence="10">
    <location>
        <begin position="25"/>
        <end position="217"/>
    </location>
</feature>
<keyword evidence="4" id="KW-1003">Cell membrane</keyword>
<dbReference type="Pfam" id="PF03553">
    <property type="entry name" value="Na_H_antiporter"/>
    <property type="match status" value="2"/>
</dbReference>
<reference evidence="11 12" key="1">
    <citation type="submission" date="2023-05" db="EMBL/GenBank/DDBJ databases">
        <title>Rombocin, a short stable natural nisin variant, displays selective antimicrobial activity against Listeria monocytogenes and employs dual mode of action to kill target bacterial strains.</title>
        <authorList>
            <person name="Wambui J."/>
            <person name="Stephan R."/>
            <person name="Kuipers O.P."/>
        </authorList>
    </citation>
    <scope>NUCLEOTIDE SEQUENCE [LARGE SCALE GENOMIC DNA]</scope>
    <source>
        <strain evidence="11 12">RC002</strain>
    </source>
</reference>
<evidence type="ECO:0000256" key="3">
    <source>
        <dbReference type="ARBA" id="ARBA00022449"/>
    </source>
</evidence>
<dbReference type="Proteomes" id="UP001301012">
    <property type="component" value="Unassembled WGS sequence"/>
</dbReference>
<evidence type="ECO:0000256" key="5">
    <source>
        <dbReference type="ARBA" id="ARBA00022692"/>
    </source>
</evidence>
<comment type="caution">
    <text evidence="11">The sequence shown here is derived from an EMBL/GenBank/DDBJ whole genome shotgun (WGS) entry which is preliminary data.</text>
</comment>
<keyword evidence="7 9" id="KW-0472">Membrane</keyword>
<keyword evidence="3" id="KW-0050">Antiport</keyword>
<organism evidence="11 12">
    <name type="scientific">Romboutsia sedimentorum</name>
    <dbReference type="NCBI Taxonomy" id="1368474"/>
    <lineage>
        <taxon>Bacteria</taxon>
        <taxon>Bacillati</taxon>
        <taxon>Bacillota</taxon>
        <taxon>Clostridia</taxon>
        <taxon>Peptostreptococcales</taxon>
        <taxon>Peptostreptococcaceae</taxon>
        <taxon>Romboutsia</taxon>
    </lineage>
</organism>
<evidence type="ECO:0000256" key="9">
    <source>
        <dbReference type="SAM" id="Phobius"/>
    </source>
</evidence>
<comment type="subcellular location">
    <subcellularLocation>
        <location evidence="1">Cell membrane</location>
        <topology evidence="1">Multi-pass membrane protein</topology>
    </subcellularLocation>
</comment>
<feature type="transmembrane region" description="Helical" evidence="9">
    <location>
        <begin position="124"/>
        <end position="150"/>
    </location>
</feature>
<accession>A0ABT7EC30</accession>
<evidence type="ECO:0000313" key="12">
    <source>
        <dbReference type="Proteomes" id="UP001301012"/>
    </source>
</evidence>
<evidence type="ECO:0000256" key="6">
    <source>
        <dbReference type="ARBA" id="ARBA00022989"/>
    </source>
</evidence>
<feature type="domain" description="Na+/H+ antiporter NhaC-like C-terminal" evidence="10">
    <location>
        <begin position="242"/>
        <end position="429"/>
    </location>
</feature>
<keyword evidence="6 9" id="KW-1133">Transmembrane helix</keyword>
<keyword evidence="2" id="KW-0813">Transport</keyword>
<feature type="transmembrane region" description="Helical" evidence="9">
    <location>
        <begin position="239"/>
        <end position="272"/>
    </location>
</feature>
<evidence type="ECO:0000256" key="1">
    <source>
        <dbReference type="ARBA" id="ARBA00004651"/>
    </source>
</evidence>
<feature type="transmembrane region" description="Helical" evidence="9">
    <location>
        <begin position="392"/>
        <end position="411"/>
    </location>
</feature>